<dbReference type="Proteomes" id="UP001233264">
    <property type="component" value="Chromosome"/>
</dbReference>
<evidence type="ECO:0000256" key="6">
    <source>
        <dbReference type="ARBA" id="ARBA00022989"/>
    </source>
</evidence>
<comment type="similarity">
    <text evidence="2">Belongs to the ABC transporter superfamily.</text>
</comment>
<dbReference type="SUPFAM" id="SSF52540">
    <property type="entry name" value="P-loop containing nucleoside triphosphate hydrolases"/>
    <property type="match status" value="1"/>
</dbReference>
<reference evidence="11 12" key="1">
    <citation type="submission" date="2023-03" db="EMBL/GenBank/DDBJ databases">
        <authorList>
            <person name="Menendez E."/>
            <person name="Kaur S."/>
            <person name="Flores-Felix J.D."/>
            <person name="diCenzo G.C."/>
            <person name="Peix A."/>
            <person name="Velazquez E."/>
        </authorList>
    </citation>
    <scope>NUCLEOTIDE SEQUENCE [LARGE SCALE GENOMIC DNA]</scope>
    <source>
        <strain evidence="11 12">CCBAU 71714</strain>
    </source>
</reference>
<dbReference type="InterPro" id="IPR027417">
    <property type="entry name" value="P-loop_NTPase"/>
</dbReference>
<dbReference type="PANTHER" id="PTHR24221">
    <property type="entry name" value="ATP-BINDING CASSETTE SUB-FAMILY B"/>
    <property type="match status" value="1"/>
</dbReference>
<dbReference type="PROSITE" id="PS50929">
    <property type="entry name" value="ABC_TM1F"/>
    <property type="match status" value="1"/>
</dbReference>
<evidence type="ECO:0000256" key="2">
    <source>
        <dbReference type="ARBA" id="ARBA00005417"/>
    </source>
</evidence>
<evidence type="ECO:0000313" key="11">
    <source>
        <dbReference type="EMBL" id="WHS94359.1"/>
    </source>
</evidence>
<evidence type="ECO:0000256" key="8">
    <source>
        <dbReference type="SAM" id="Phobius"/>
    </source>
</evidence>
<dbReference type="Gene3D" id="3.40.50.300">
    <property type="entry name" value="P-loop containing nucleotide triphosphate hydrolases"/>
    <property type="match status" value="1"/>
</dbReference>
<evidence type="ECO:0000259" key="10">
    <source>
        <dbReference type="PROSITE" id="PS50929"/>
    </source>
</evidence>
<feature type="transmembrane region" description="Helical" evidence="8">
    <location>
        <begin position="182"/>
        <end position="205"/>
    </location>
</feature>
<keyword evidence="6 8" id="KW-1133">Transmembrane helix</keyword>
<dbReference type="InterPro" id="IPR039421">
    <property type="entry name" value="Type_1_exporter"/>
</dbReference>
<dbReference type="Pfam" id="PF00664">
    <property type="entry name" value="ABC_membrane"/>
    <property type="match status" value="1"/>
</dbReference>
<feature type="transmembrane region" description="Helical" evidence="8">
    <location>
        <begin position="110"/>
        <end position="131"/>
    </location>
</feature>
<dbReference type="PANTHER" id="PTHR24221:SF203">
    <property type="entry name" value="ATP-BINDING_PERMEASE FUSION ABC TRANSPORTER-RELATED"/>
    <property type="match status" value="1"/>
</dbReference>
<dbReference type="PROSITE" id="PS50893">
    <property type="entry name" value="ABC_TRANSPORTER_2"/>
    <property type="match status" value="1"/>
</dbReference>
<feature type="domain" description="ABC transporter" evidence="9">
    <location>
        <begin position="388"/>
        <end position="627"/>
    </location>
</feature>
<evidence type="ECO:0000256" key="7">
    <source>
        <dbReference type="ARBA" id="ARBA00023136"/>
    </source>
</evidence>
<feature type="transmembrane region" description="Helical" evidence="8">
    <location>
        <begin position="325"/>
        <end position="343"/>
    </location>
</feature>
<organism evidence="11 12">
    <name type="scientific">Sinorhizobium kummerowiae</name>
    <dbReference type="NCBI Taxonomy" id="158892"/>
    <lineage>
        <taxon>Bacteria</taxon>
        <taxon>Pseudomonadati</taxon>
        <taxon>Pseudomonadota</taxon>
        <taxon>Alphaproteobacteria</taxon>
        <taxon>Hyphomicrobiales</taxon>
        <taxon>Rhizobiaceae</taxon>
        <taxon>Sinorhizobium/Ensifer group</taxon>
        <taxon>Sinorhizobium</taxon>
    </lineage>
</organism>
<keyword evidence="4" id="KW-0547">Nucleotide-binding</keyword>
<dbReference type="GO" id="GO:0005524">
    <property type="term" value="F:ATP binding"/>
    <property type="evidence" value="ECO:0007669"/>
    <property type="project" value="UniProtKB-KW"/>
</dbReference>
<dbReference type="Gene3D" id="1.20.1560.10">
    <property type="entry name" value="ABC transporter type 1, transmembrane domain"/>
    <property type="match status" value="1"/>
</dbReference>
<sequence length="640" mass="70669">MGATAKTDCPDFRTAYIGTMLRAIVKIFENWIDPFAPRERLQPPRSLWGFAWFYASQAKGPFFAMAVLGGLVAMLEAGLFYFVGRLVDVLDTIRPEDGWQGLISTNGPELLFMLLTVLVFRFVAVTLAALVEEQSIITGFLNLVRWQSYVHVARQSLAFFQNDFSGRIVTKVWTGAQATSDLIVSLLQVVWFIVIYTASTMALIAQLDWRLAAMVAFWIVIFLVLARYFVPRVRKHARDTAEMASMLNGRMVDAYANIQTLKLFGSDEENDRYIRGGFHRFQGAVIPFTRLLTGVRASLALLSGMMIAAIAVYAVHLWLAGAVSSGAVAFTLALVLRLNMLLGRMMSQFNAIMRNIGTIQNSAELVSQPIGLTDRPGAPELQVSRPEIRFEHVTFHYGRGGGVIDDFSLTIRPGEKVGIVGRSGAGKSTLVNLLLRFYDLEAGRILIDGQDIAAVRQESLRSQIGMVSQDTSLLHRSIRDNILFGRPGAGEEQLIEAARKAEAYDFIVDLQDQRGRRGFDAHVGERGVKLSGGQRQRIAIARVMLKDAPILVLDEATSALDSEVEAAIQSNLERLMQGKTVLAIAHRLSTIAALDRLVVMDRGRIVEDGTHAELIANGGLYADLWSRQSGGFIAREEAAE</sequence>
<protein>
    <submittedName>
        <fullName evidence="11">ABC transporter ATP-binding protein/permease</fullName>
    </submittedName>
</protein>
<dbReference type="InterPro" id="IPR003439">
    <property type="entry name" value="ABC_transporter-like_ATP-bd"/>
</dbReference>
<evidence type="ECO:0000256" key="3">
    <source>
        <dbReference type="ARBA" id="ARBA00022692"/>
    </source>
</evidence>
<gene>
    <name evidence="11" type="ORF">PZL22_002075</name>
</gene>
<evidence type="ECO:0000313" key="12">
    <source>
        <dbReference type="Proteomes" id="UP001233264"/>
    </source>
</evidence>
<keyword evidence="7 8" id="KW-0472">Membrane</keyword>
<dbReference type="CDD" id="cd07346">
    <property type="entry name" value="ABC_6TM_exporters"/>
    <property type="match status" value="1"/>
</dbReference>
<keyword evidence="3 8" id="KW-0812">Transmembrane</keyword>
<dbReference type="RefSeq" id="WP_080573547.1">
    <property type="nucleotide sequence ID" value="NZ_CP120365.1"/>
</dbReference>
<keyword evidence="5 11" id="KW-0067">ATP-binding</keyword>
<dbReference type="Pfam" id="PF00005">
    <property type="entry name" value="ABC_tran"/>
    <property type="match status" value="1"/>
</dbReference>
<evidence type="ECO:0000256" key="5">
    <source>
        <dbReference type="ARBA" id="ARBA00022840"/>
    </source>
</evidence>
<comment type="subcellular location">
    <subcellularLocation>
        <location evidence="1">Cell membrane</location>
        <topology evidence="1">Multi-pass membrane protein</topology>
    </subcellularLocation>
</comment>
<dbReference type="PROSITE" id="PS00211">
    <property type="entry name" value="ABC_TRANSPORTER_1"/>
    <property type="match status" value="1"/>
</dbReference>
<feature type="domain" description="ABC transmembrane type-1" evidence="10">
    <location>
        <begin position="63"/>
        <end position="354"/>
    </location>
</feature>
<keyword evidence="12" id="KW-1185">Reference proteome</keyword>
<feature type="transmembrane region" description="Helical" evidence="8">
    <location>
        <begin position="62"/>
        <end position="83"/>
    </location>
</feature>
<evidence type="ECO:0000256" key="1">
    <source>
        <dbReference type="ARBA" id="ARBA00004651"/>
    </source>
</evidence>
<dbReference type="InterPro" id="IPR017871">
    <property type="entry name" value="ABC_transporter-like_CS"/>
</dbReference>
<evidence type="ECO:0000256" key="4">
    <source>
        <dbReference type="ARBA" id="ARBA00022741"/>
    </source>
</evidence>
<feature type="transmembrane region" description="Helical" evidence="8">
    <location>
        <begin position="211"/>
        <end position="230"/>
    </location>
</feature>
<dbReference type="InterPro" id="IPR003593">
    <property type="entry name" value="AAA+_ATPase"/>
</dbReference>
<dbReference type="EMBL" id="CP120365">
    <property type="protein sequence ID" value="WHS94359.1"/>
    <property type="molecule type" value="Genomic_DNA"/>
</dbReference>
<dbReference type="InterPro" id="IPR036640">
    <property type="entry name" value="ABC1_TM_sf"/>
</dbReference>
<proteinExistence type="inferred from homology"/>
<name>A0ABY8TAS7_9HYPH</name>
<accession>A0ABY8TAS7</accession>
<dbReference type="InterPro" id="IPR011527">
    <property type="entry name" value="ABC1_TM_dom"/>
</dbReference>
<dbReference type="SMART" id="SM00382">
    <property type="entry name" value="AAA"/>
    <property type="match status" value="1"/>
</dbReference>
<dbReference type="SUPFAM" id="SSF90123">
    <property type="entry name" value="ABC transporter transmembrane region"/>
    <property type="match status" value="1"/>
</dbReference>
<evidence type="ECO:0000259" key="9">
    <source>
        <dbReference type="PROSITE" id="PS50893"/>
    </source>
</evidence>